<dbReference type="RefSeq" id="WP_191076110.1">
    <property type="nucleotide sequence ID" value="NZ_JACTAG010000002.1"/>
</dbReference>
<organism evidence="2 3">
    <name type="scientific">Sulfitobacter aestuariivivens</name>
    <dbReference type="NCBI Taxonomy" id="2766981"/>
    <lineage>
        <taxon>Bacteria</taxon>
        <taxon>Pseudomonadati</taxon>
        <taxon>Pseudomonadota</taxon>
        <taxon>Alphaproteobacteria</taxon>
        <taxon>Rhodobacterales</taxon>
        <taxon>Roseobacteraceae</taxon>
        <taxon>Sulfitobacter</taxon>
    </lineage>
</organism>
<reference evidence="2" key="1">
    <citation type="submission" date="2020-08" db="EMBL/GenBank/DDBJ databases">
        <title>Sulfitobacter aestuariivivens sp. nov., isolated from a tidal flat.</title>
        <authorList>
            <person name="Park S."/>
            <person name="Yoon J.-H."/>
        </authorList>
    </citation>
    <scope>NUCLEOTIDE SEQUENCE</scope>
    <source>
        <strain evidence="2">TSTF-M16</strain>
    </source>
</reference>
<dbReference type="Proteomes" id="UP000635142">
    <property type="component" value="Unassembled WGS sequence"/>
</dbReference>
<protein>
    <submittedName>
        <fullName evidence="2">DUF883 family protein</fullName>
    </submittedName>
</protein>
<accession>A0A927D7A8</accession>
<dbReference type="AlphaFoldDB" id="A0A927D7A8"/>
<name>A0A927D7A8_9RHOB</name>
<evidence type="ECO:0000313" key="3">
    <source>
        <dbReference type="Proteomes" id="UP000635142"/>
    </source>
</evidence>
<keyword evidence="1" id="KW-0175">Coiled coil</keyword>
<comment type="caution">
    <text evidence="2">The sequence shown here is derived from an EMBL/GenBank/DDBJ whole genome shotgun (WGS) entry which is preliminary data.</text>
</comment>
<dbReference type="EMBL" id="JACTAG010000002">
    <property type="protein sequence ID" value="MBD3665114.1"/>
    <property type="molecule type" value="Genomic_DNA"/>
</dbReference>
<evidence type="ECO:0000313" key="2">
    <source>
        <dbReference type="EMBL" id="MBD3665114.1"/>
    </source>
</evidence>
<feature type="coiled-coil region" evidence="1">
    <location>
        <begin position="20"/>
        <end position="66"/>
    </location>
</feature>
<evidence type="ECO:0000256" key="1">
    <source>
        <dbReference type="SAM" id="Coils"/>
    </source>
</evidence>
<keyword evidence="3" id="KW-1185">Reference proteome</keyword>
<sequence>MASATSSKANGTQSKNDVSIDDLSAQIDVLKSDIATLTSTIGDLGKAKAEEAATKAQNVAADIKESSYEAGLKAQDTAIEYIQKQPTTALGMAAGLGFLVGMMTARR</sequence>
<proteinExistence type="predicted"/>
<gene>
    <name evidence="2" type="ORF">H9Q16_14365</name>
</gene>